<evidence type="ECO:0000256" key="2">
    <source>
        <dbReference type="SAM" id="SignalP"/>
    </source>
</evidence>
<dbReference type="InterPro" id="IPR011990">
    <property type="entry name" value="TPR-like_helical_dom_sf"/>
</dbReference>
<feature type="signal peptide" evidence="2">
    <location>
        <begin position="1"/>
        <end position="24"/>
    </location>
</feature>
<reference evidence="3 4" key="1">
    <citation type="submission" date="2018-06" db="EMBL/GenBank/DDBJ databases">
        <authorList>
            <consortium name="Pathogen Informatics"/>
            <person name="Doyle S."/>
        </authorList>
    </citation>
    <scope>NUCLEOTIDE SEQUENCE [LARGE SCALE GENOMIC DNA]</scope>
    <source>
        <strain evidence="3 4">NCTC13456</strain>
    </source>
</reference>
<sequence>MRINKTIILTALLGSALLSSCDNGFEEMNISPNAPENAPTYTIFPIATKIFVDEMRDGWVSGRMLLPWVQYSAQRNYTEEDKYAYRTTTGDQAWNGTYKSLSNLKKVIDICNDPVLGPQQASYGDVDTQIAVARIMMAYEFLDLTNYFGDVPYWSLSGAKNPDFQALQIDTYAQPKYVKQEEIFKNLLQELKEAEAQIDETEDRVFTSPENKIGDQIYFGDASKWKKFANSLRLRIANQIKDVYPDAKAEITDAIAKGVFTSNDDNALQHYGTSAVEGSPFWYEFFVGNRNDFYVNNQLIRLLKGQSGTYGIDPRLQKFAAPLGTSKANAGAGNYVETDDITKYQGIPYGLPSDRLASNNQVSKISPFSKTIFSADYSEVLMEYSEVEFLLSEANGWNQTNYVNGVKASMEKWGVDQAKIDAYVAKLPAASKEHVITQKYIALYMQPQTAWVEYRRTGYPNGSILLLPGQTGYEIDGTPYVFTPLVAGMTDLPSRIAYPLGEQTLNSANWNAAVSAYGGKDPINGKLWWMTR</sequence>
<dbReference type="EMBL" id="UFXS01000001">
    <property type="protein sequence ID" value="STD59485.1"/>
    <property type="molecule type" value="Genomic_DNA"/>
</dbReference>
<dbReference type="PROSITE" id="PS51257">
    <property type="entry name" value="PROKAR_LIPOPROTEIN"/>
    <property type="match status" value="1"/>
</dbReference>
<dbReference type="Gene3D" id="1.25.40.390">
    <property type="match status" value="1"/>
</dbReference>
<accession>A0A376GF52</accession>
<dbReference type="InterPro" id="IPR041662">
    <property type="entry name" value="SusD-like_2"/>
</dbReference>
<dbReference type="AlphaFoldDB" id="A0A376GF52"/>
<dbReference type="STRING" id="343874.GCA_000805695_02537"/>
<name>A0A376GF52_9FLAO</name>
<dbReference type="Proteomes" id="UP000254737">
    <property type="component" value="Unassembled WGS sequence"/>
</dbReference>
<keyword evidence="2" id="KW-0732">Signal</keyword>
<gene>
    <name evidence="3" type="ORF">NCTC13456_03141</name>
</gene>
<dbReference type="Pfam" id="PF12771">
    <property type="entry name" value="SusD-like_2"/>
    <property type="match status" value="1"/>
</dbReference>
<feature type="chain" id="PRO_5016987082" evidence="2">
    <location>
        <begin position="25"/>
        <end position="532"/>
    </location>
</feature>
<dbReference type="SUPFAM" id="SSF48452">
    <property type="entry name" value="TPR-like"/>
    <property type="match status" value="1"/>
</dbReference>
<proteinExistence type="predicted"/>
<keyword evidence="1" id="KW-0175">Coiled coil</keyword>
<feature type="coiled-coil region" evidence="1">
    <location>
        <begin position="177"/>
        <end position="204"/>
    </location>
</feature>
<dbReference type="RefSeq" id="WP_115001538.1">
    <property type="nucleotide sequence ID" value="NZ_UFXS01000001.1"/>
</dbReference>
<evidence type="ECO:0000313" key="4">
    <source>
        <dbReference type="Proteomes" id="UP000254737"/>
    </source>
</evidence>
<evidence type="ECO:0000313" key="3">
    <source>
        <dbReference type="EMBL" id="STD59485.1"/>
    </source>
</evidence>
<organism evidence="3 4">
    <name type="scientific">Empedobacter falsenii</name>
    <dbReference type="NCBI Taxonomy" id="343874"/>
    <lineage>
        <taxon>Bacteria</taxon>
        <taxon>Pseudomonadati</taxon>
        <taxon>Bacteroidota</taxon>
        <taxon>Flavobacteriia</taxon>
        <taxon>Flavobacteriales</taxon>
        <taxon>Weeksellaceae</taxon>
        <taxon>Empedobacter</taxon>
    </lineage>
</organism>
<protein>
    <submittedName>
        <fullName evidence="3">Starch-binding associating with outer membrane</fullName>
    </submittedName>
</protein>
<evidence type="ECO:0000256" key="1">
    <source>
        <dbReference type="SAM" id="Coils"/>
    </source>
</evidence>